<gene>
    <name evidence="11" type="ORF">B4U79_03445</name>
</gene>
<feature type="disulfide bond" evidence="9">
    <location>
        <begin position="181"/>
        <end position="193"/>
    </location>
</feature>
<evidence type="ECO:0000256" key="3">
    <source>
        <dbReference type="ARBA" id="ARBA00022692"/>
    </source>
</evidence>
<keyword evidence="5" id="KW-1133">Transmembrane helix</keyword>
<dbReference type="Proteomes" id="UP000285301">
    <property type="component" value="Unassembled WGS sequence"/>
</dbReference>
<evidence type="ECO:0000256" key="9">
    <source>
        <dbReference type="PROSITE-ProRule" id="PRU00124"/>
    </source>
</evidence>
<feature type="disulfide bond" evidence="9">
    <location>
        <begin position="293"/>
        <end position="308"/>
    </location>
</feature>
<dbReference type="CDD" id="cd00112">
    <property type="entry name" value="LDLa"/>
    <property type="match status" value="2"/>
</dbReference>
<keyword evidence="4" id="KW-0677">Repeat</keyword>
<dbReference type="InterPro" id="IPR023415">
    <property type="entry name" value="LDLR_class-A_CS"/>
</dbReference>
<keyword evidence="12" id="KW-1185">Reference proteome</keyword>
<dbReference type="InterPro" id="IPR002172">
    <property type="entry name" value="LDrepeatLR_classA_rpt"/>
</dbReference>
<evidence type="ECO:0000259" key="10">
    <source>
        <dbReference type="PROSITE" id="PS50024"/>
    </source>
</evidence>
<dbReference type="InterPro" id="IPR036364">
    <property type="entry name" value="SEA_dom_sf"/>
</dbReference>
<evidence type="ECO:0000256" key="2">
    <source>
        <dbReference type="ARBA" id="ARBA00004308"/>
    </source>
</evidence>
<dbReference type="Gene3D" id="4.10.400.10">
    <property type="entry name" value="Low-density Lipoprotein Receptor"/>
    <property type="match status" value="3"/>
</dbReference>
<dbReference type="PROSITE" id="PS01209">
    <property type="entry name" value="LDLRA_1"/>
    <property type="match status" value="1"/>
</dbReference>
<feature type="domain" description="SEA" evidence="10">
    <location>
        <begin position="1"/>
        <end position="113"/>
    </location>
</feature>
<dbReference type="GO" id="GO:0012505">
    <property type="term" value="C:endomembrane system"/>
    <property type="evidence" value="ECO:0007669"/>
    <property type="project" value="UniProtKB-SubCell"/>
</dbReference>
<evidence type="ECO:0000256" key="8">
    <source>
        <dbReference type="ARBA" id="ARBA00023180"/>
    </source>
</evidence>
<evidence type="ECO:0000256" key="6">
    <source>
        <dbReference type="ARBA" id="ARBA00023136"/>
    </source>
</evidence>
<keyword evidence="7 9" id="KW-1015">Disulfide bond</keyword>
<evidence type="ECO:0000256" key="4">
    <source>
        <dbReference type="ARBA" id="ARBA00022737"/>
    </source>
</evidence>
<dbReference type="PRINTS" id="PR00261">
    <property type="entry name" value="LDLRECEPTOR"/>
</dbReference>
<dbReference type="EMBL" id="NCKU01000782">
    <property type="protein sequence ID" value="RWS14176.1"/>
    <property type="molecule type" value="Genomic_DNA"/>
</dbReference>
<dbReference type="PROSITE" id="PS50068">
    <property type="entry name" value="LDLRA_2"/>
    <property type="match status" value="3"/>
</dbReference>
<comment type="caution">
    <text evidence="11">The sequence shown here is derived from an EMBL/GenBank/DDBJ whole genome shotgun (WGS) entry which is preliminary data.</text>
</comment>
<protein>
    <recommendedName>
        <fullName evidence="10">SEA domain-containing protein</fullName>
    </recommendedName>
</protein>
<dbReference type="SMART" id="SM00192">
    <property type="entry name" value="LDLa"/>
    <property type="match status" value="3"/>
</dbReference>
<dbReference type="STRING" id="1965070.A0A3S3P816"/>
<proteinExistence type="predicted"/>
<organism evidence="11 12">
    <name type="scientific">Dinothrombium tinctorium</name>
    <dbReference type="NCBI Taxonomy" id="1965070"/>
    <lineage>
        <taxon>Eukaryota</taxon>
        <taxon>Metazoa</taxon>
        <taxon>Ecdysozoa</taxon>
        <taxon>Arthropoda</taxon>
        <taxon>Chelicerata</taxon>
        <taxon>Arachnida</taxon>
        <taxon>Acari</taxon>
        <taxon>Acariformes</taxon>
        <taxon>Trombidiformes</taxon>
        <taxon>Prostigmata</taxon>
        <taxon>Anystina</taxon>
        <taxon>Parasitengona</taxon>
        <taxon>Trombidioidea</taxon>
        <taxon>Trombidiidae</taxon>
        <taxon>Dinothrombium</taxon>
    </lineage>
</organism>
<feature type="disulfide bond" evidence="9">
    <location>
        <begin position="281"/>
        <end position="299"/>
    </location>
</feature>
<keyword evidence="3" id="KW-0812">Transmembrane</keyword>
<dbReference type="FunFam" id="4.10.400.10:FF:000065">
    <property type="entry name" value="Transmembrane protease serine 7"/>
    <property type="match status" value="1"/>
</dbReference>
<dbReference type="PANTHER" id="PTHR24270">
    <property type="entry name" value="LOW-DENSITY LIPOPROTEIN RECEPTOR-RELATED"/>
    <property type="match status" value="1"/>
</dbReference>
<keyword evidence="6" id="KW-0472">Membrane</keyword>
<evidence type="ECO:0000256" key="5">
    <source>
        <dbReference type="ARBA" id="ARBA00022989"/>
    </source>
</evidence>
<dbReference type="SUPFAM" id="SSF82671">
    <property type="entry name" value="SEA domain"/>
    <property type="match status" value="1"/>
</dbReference>
<dbReference type="PROSITE" id="PS50024">
    <property type="entry name" value="SEA"/>
    <property type="match status" value="1"/>
</dbReference>
<feature type="disulfide bond" evidence="9">
    <location>
        <begin position="200"/>
        <end position="215"/>
    </location>
</feature>
<keyword evidence="8" id="KW-0325">Glycoprotein</keyword>
<evidence type="ECO:0000313" key="11">
    <source>
        <dbReference type="EMBL" id="RWS14176.1"/>
    </source>
</evidence>
<evidence type="ECO:0000313" key="12">
    <source>
        <dbReference type="Proteomes" id="UP000285301"/>
    </source>
</evidence>
<name>A0A3S3P816_9ACAR</name>
<dbReference type="OrthoDB" id="6502547at2759"/>
<feature type="disulfide bond" evidence="9">
    <location>
        <begin position="188"/>
        <end position="206"/>
    </location>
</feature>
<evidence type="ECO:0000256" key="1">
    <source>
        <dbReference type="ARBA" id="ARBA00004167"/>
    </source>
</evidence>
<comment type="subcellular location">
    <subcellularLocation>
        <location evidence="2">Endomembrane system</location>
    </subcellularLocation>
    <subcellularLocation>
        <location evidence="1">Membrane</location>
        <topology evidence="1">Single-pass membrane protein</topology>
    </subcellularLocation>
</comment>
<dbReference type="AlphaFoldDB" id="A0A3S3P816"/>
<dbReference type="InterPro" id="IPR000082">
    <property type="entry name" value="SEA_dom"/>
</dbReference>
<comment type="caution">
    <text evidence="9">Lacks conserved residue(s) required for the propagation of feature annotation.</text>
</comment>
<dbReference type="Pfam" id="PF00057">
    <property type="entry name" value="Ldl_recept_a"/>
    <property type="match status" value="2"/>
</dbReference>
<dbReference type="GO" id="GO:0005886">
    <property type="term" value="C:plasma membrane"/>
    <property type="evidence" value="ECO:0007669"/>
    <property type="project" value="TreeGrafter"/>
</dbReference>
<dbReference type="Pfam" id="PF01390">
    <property type="entry name" value="SEA"/>
    <property type="match status" value="1"/>
</dbReference>
<dbReference type="GO" id="GO:0016192">
    <property type="term" value="P:vesicle-mediated transport"/>
    <property type="evidence" value="ECO:0007669"/>
    <property type="project" value="UniProtKB-ARBA"/>
</dbReference>
<dbReference type="Gene3D" id="3.30.70.960">
    <property type="entry name" value="SEA domain"/>
    <property type="match status" value="1"/>
</dbReference>
<sequence length="308" mass="36109">MRINNRRFESALKDRNSFKFHEFEQQFNHDLDAFIRSSSSLVSHYNKSEVKRFRKGENFNLTGVIVEFIVHLKPFTNLKTFAHNFISHLKQNNFHIATFYIDKRTIQLQDGKEANNDGHSNEQWSQWSSCLNEANECDENRIKSRTRKNGEEQQIEIKDCECEKVQEETKVKTNVKEDDDCIESEFKCSDGLCIPISKRCDGHLNCFDWSDELNCSHCPLSTHFFCSHNQQISCIELEKKCNGYIDCFNGFDEIHCCNQYDHFEEDANMNNNQTSVDIYRCNQDTCVEYSKRCNGEIDCPNGEDELNC</sequence>
<feature type="disulfide bond" evidence="9">
    <location>
        <begin position="241"/>
        <end position="256"/>
    </location>
</feature>
<accession>A0A3S3P816</accession>
<dbReference type="InterPro" id="IPR036055">
    <property type="entry name" value="LDL_receptor-like_sf"/>
</dbReference>
<evidence type="ECO:0000256" key="7">
    <source>
        <dbReference type="ARBA" id="ARBA00023157"/>
    </source>
</evidence>
<reference evidence="11 12" key="1">
    <citation type="journal article" date="2018" name="Gigascience">
        <title>Genomes of trombidid mites reveal novel predicted allergens and laterally-transferred genes associated with secondary metabolism.</title>
        <authorList>
            <person name="Dong X."/>
            <person name="Chaisiri K."/>
            <person name="Xia D."/>
            <person name="Armstrong S.D."/>
            <person name="Fang Y."/>
            <person name="Donnelly M.J."/>
            <person name="Kadowaki T."/>
            <person name="McGarry J.W."/>
            <person name="Darby A.C."/>
            <person name="Makepeace B.L."/>
        </authorList>
    </citation>
    <scope>NUCLEOTIDE SEQUENCE [LARGE SCALE GENOMIC DNA]</scope>
    <source>
        <strain evidence="11">UoL-WK</strain>
    </source>
</reference>
<dbReference type="SUPFAM" id="SSF57424">
    <property type="entry name" value="LDL receptor-like module"/>
    <property type="match status" value="3"/>
</dbReference>
<dbReference type="InterPro" id="IPR050685">
    <property type="entry name" value="LDLR"/>
</dbReference>